<proteinExistence type="predicted"/>
<protein>
    <submittedName>
        <fullName evidence="1">Uncharacterized protein</fullName>
    </submittedName>
</protein>
<reference evidence="1 2" key="1">
    <citation type="journal article" date="2018" name="Mol. Biol. Evol.">
        <title>Analysis of the draft genome of the red seaweed Gracilariopsis chorda provides insights into genome size evolution in Rhodophyta.</title>
        <authorList>
            <person name="Lee J."/>
            <person name="Yang E.C."/>
            <person name="Graf L."/>
            <person name="Yang J.H."/>
            <person name="Qiu H."/>
            <person name="Zel Zion U."/>
            <person name="Chan C.X."/>
            <person name="Stephens T.G."/>
            <person name="Weber A.P.M."/>
            <person name="Boo G.H."/>
            <person name="Boo S.M."/>
            <person name="Kim K.M."/>
            <person name="Shin Y."/>
            <person name="Jung M."/>
            <person name="Lee S.J."/>
            <person name="Yim H.S."/>
            <person name="Lee J.H."/>
            <person name="Bhattacharya D."/>
            <person name="Yoon H.S."/>
        </authorList>
    </citation>
    <scope>NUCLEOTIDE SEQUENCE [LARGE SCALE GENOMIC DNA]</scope>
    <source>
        <strain evidence="1 2">SKKU-2015</strain>
        <tissue evidence="1">Whole body</tissue>
    </source>
</reference>
<gene>
    <name evidence="1" type="ORF">BWQ96_00415</name>
</gene>
<dbReference type="AlphaFoldDB" id="A0A2V3J627"/>
<dbReference type="EMBL" id="NBIV01000002">
    <property type="protein sequence ID" value="PXF49763.1"/>
    <property type="molecule type" value="Genomic_DNA"/>
</dbReference>
<accession>A0A2V3J627</accession>
<organism evidence="1 2">
    <name type="scientific">Gracilariopsis chorda</name>
    <dbReference type="NCBI Taxonomy" id="448386"/>
    <lineage>
        <taxon>Eukaryota</taxon>
        <taxon>Rhodophyta</taxon>
        <taxon>Florideophyceae</taxon>
        <taxon>Rhodymeniophycidae</taxon>
        <taxon>Gracilariales</taxon>
        <taxon>Gracilariaceae</taxon>
        <taxon>Gracilariopsis</taxon>
    </lineage>
</organism>
<sequence length="196" mass="22949">MLYGEIPELQPDVNEVLDEYAELYALFDDYWKVDSKQFEYPNVCVHQKQASVLDMMRLKEKMDTEDVESGETYEDIDQFLKRPSEREVRTCVKRSNSQALLDKIKRVTSSPSLYAEDYFQQVLQTAIQNYNEGQILPFTTFKTYEHFKNPEKEVGDIQWSNGPIPVIKPPIKANVRILKRKKKASQNSSLQKKSRN</sequence>
<dbReference type="Proteomes" id="UP000247409">
    <property type="component" value="Unassembled WGS sequence"/>
</dbReference>
<comment type="caution">
    <text evidence="1">The sequence shown here is derived from an EMBL/GenBank/DDBJ whole genome shotgun (WGS) entry which is preliminary data.</text>
</comment>
<dbReference type="OrthoDB" id="11869at2759"/>
<keyword evidence="2" id="KW-1185">Reference proteome</keyword>
<evidence type="ECO:0000313" key="1">
    <source>
        <dbReference type="EMBL" id="PXF49763.1"/>
    </source>
</evidence>
<evidence type="ECO:0000313" key="2">
    <source>
        <dbReference type="Proteomes" id="UP000247409"/>
    </source>
</evidence>
<name>A0A2V3J627_9FLOR</name>